<reference evidence="17 18" key="1">
    <citation type="journal article" date="2015" name="Genome Announc.">
        <title>Draft Genome Sequence and Gene Annotation of the Entomopathogenic Fungus Verticillium hemipterigenum.</title>
        <authorList>
            <person name="Horn F."/>
            <person name="Habel A."/>
            <person name="Scharf D.H."/>
            <person name="Dworschak J."/>
            <person name="Brakhage A.A."/>
            <person name="Guthke R."/>
            <person name="Hertweck C."/>
            <person name="Linde J."/>
        </authorList>
    </citation>
    <scope>NUCLEOTIDE SEQUENCE [LARGE SCALE GENOMIC DNA]</scope>
</reference>
<evidence type="ECO:0000259" key="16">
    <source>
        <dbReference type="PROSITE" id="PS51751"/>
    </source>
</evidence>
<dbReference type="HOGENOM" id="CLU_072128_0_0_1"/>
<protein>
    <recommendedName>
        <fullName evidence="16">EXPERA domain-containing protein</fullName>
    </recommendedName>
</protein>
<keyword evidence="12" id="KW-0413">Isomerase</keyword>
<evidence type="ECO:0000313" key="18">
    <source>
        <dbReference type="Proteomes" id="UP000039046"/>
    </source>
</evidence>
<dbReference type="InterPro" id="IPR007905">
    <property type="entry name" value="EBP"/>
</dbReference>
<dbReference type="EMBL" id="CDHN01000005">
    <property type="protein sequence ID" value="CEJ93224.1"/>
    <property type="molecule type" value="Genomic_DNA"/>
</dbReference>
<evidence type="ECO:0000256" key="14">
    <source>
        <dbReference type="SAM" id="Coils"/>
    </source>
</evidence>
<sequence>MHSTTNKHIIAHNHTPIKMQSHPYYPQDAVIPGFVANKTPLIELLCIFGNLVSTIIFFTYVCCSVIKPPIPSFDQFATAWFALCGVLHLTFEGFFILYKETIASKQGLFGQLWKEYALSDSRYLTQDVFTISVETITVFCWGPLCLITASSILSRSPSRHFYQVIVCTAHLYGVALYYFTNWVDFSMNGISYSRPETLYYWVYYVGFNMPWVVVPLILLVQSWSSVAAGFKALKKQELEEQQELEKKQELAKKKELEKKQEEEKKKK</sequence>
<dbReference type="PANTHER" id="PTHR14207">
    <property type="entry name" value="STEROL ISOMERASE"/>
    <property type="match status" value="1"/>
</dbReference>
<dbReference type="GO" id="GO:0016020">
    <property type="term" value="C:membrane"/>
    <property type="evidence" value="ECO:0007669"/>
    <property type="project" value="UniProtKB-SubCell"/>
</dbReference>
<feature type="transmembrane region" description="Helical" evidence="15">
    <location>
        <begin position="200"/>
        <end position="220"/>
    </location>
</feature>
<dbReference type="PANTHER" id="PTHR14207:SF0">
    <property type="entry name" value="3-BETA-HYDROXYSTEROID-DELTA(8),DELTA(7)-ISOMERASE"/>
    <property type="match status" value="1"/>
</dbReference>
<feature type="coiled-coil region" evidence="14">
    <location>
        <begin position="230"/>
        <end position="267"/>
    </location>
</feature>
<keyword evidence="11" id="KW-0753">Steroid metabolism</keyword>
<dbReference type="PROSITE" id="PS51751">
    <property type="entry name" value="EXPERA"/>
    <property type="match status" value="1"/>
</dbReference>
<evidence type="ECO:0000256" key="6">
    <source>
        <dbReference type="ARBA" id="ARBA00022989"/>
    </source>
</evidence>
<evidence type="ECO:0000256" key="15">
    <source>
        <dbReference type="SAM" id="Phobius"/>
    </source>
</evidence>
<dbReference type="GO" id="GO:0016126">
    <property type="term" value="P:sterol biosynthetic process"/>
    <property type="evidence" value="ECO:0007669"/>
    <property type="project" value="UniProtKB-KW"/>
</dbReference>
<accession>A0A0A1TER6</accession>
<dbReference type="GO" id="GO:0047750">
    <property type="term" value="F:cholestenol delta-isomerase activity"/>
    <property type="evidence" value="ECO:0007669"/>
    <property type="project" value="InterPro"/>
</dbReference>
<keyword evidence="8" id="KW-0443">Lipid metabolism</keyword>
<evidence type="ECO:0000256" key="3">
    <source>
        <dbReference type="ARBA" id="ARBA00022516"/>
    </source>
</evidence>
<evidence type="ECO:0000256" key="2">
    <source>
        <dbReference type="ARBA" id="ARBA00008337"/>
    </source>
</evidence>
<keyword evidence="5" id="KW-0752">Steroid biosynthesis</keyword>
<evidence type="ECO:0000256" key="7">
    <source>
        <dbReference type="ARBA" id="ARBA00023011"/>
    </source>
</evidence>
<evidence type="ECO:0000256" key="12">
    <source>
        <dbReference type="ARBA" id="ARBA00023235"/>
    </source>
</evidence>
<proteinExistence type="inferred from homology"/>
<dbReference type="GO" id="GO:0004769">
    <property type="term" value="F:steroid Delta-isomerase activity"/>
    <property type="evidence" value="ECO:0007669"/>
    <property type="project" value="TreeGrafter"/>
</dbReference>
<gene>
    <name evidence="17" type="ORF">VHEMI08832</name>
</gene>
<comment type="subcellular location">
    <subcellularLocation>
        <location evidence="1">Membrane</location>
        <topology evidence="1">Multi-pass membrane protein</topology>
    </subcellularLocation>
</comment>
<comment type="similarity">
    <text evidence="2">Belongs to the EBP family.</text>
</comment>
<dbReference type="GO" id="GO:0005783">
    <property type="term" value="C:endoplasmic reticulum"/>
    <property type="evidence" value="ECO:0007669"/>
    <property type="project" value="TreeGrafter"/>
</dbReference>
<dbReference type="Pfam" id="PF05241">
    <property type="entry name" value="EBP"/>
    <property type="match status" value="1"/>
</dbReference>
<feature type="transmembrane region" description="Helical" evidence="15">
    <location>
        <begin position="161"/>
        <end position="180"/>
    </location>
</feature>
<keyword evidence="6 13" id="KW-1133">Transmembrane helix</keyword>
<evidence type="ECO:0000256" key="1">
    <source>
        <dbReference type="ARBA" id="ARBA00004141"/>
    </source>
</evidence>
<evidence type="ECO:0000256" key="10">
    <source>
        <dbReference type="ARBA" id="ARBA00023166"/>
    </source>
</evidence>
<evidence type="ECO:0000256" key="9">
    <source>
        <dbReference type="ARBA" id="ARBA00023136"/>
    </source>
</evidence>
<keyword evidence="7" id="KW-0756">Sterol biosynthesis</keyword>
<evidence type="ECO:0000313" key="17">
    <source>
        <dbReference type="EMBL" id="CEJ93224.1"/>
    </source>
</evidence>
<evidence type="ECO:0000256" key="4">
    <source>
        <dbReference type="ARBA" id="ARBA00022692"/>
    </source>
</evidence>
<keyword evidence="10" id="KW-1207">Sterol metabolism</keyword>
<keyword evidence="14" id="KW-0175">Coiled coil</keyword>
<evidence type="ECO:0000256" key="5">
    <source>
        <dbReference type="ARBA" id="ARBA00022955"/>
    </source>
</evidence>
<feature type="domain" description="EXPERA" evidence="16">
    <location>
        <begin position="73"/>
        <end position="219"/>
    </location>
</feature>
<evidence type="ECO:0000256" key="11">
    <source>
        <dbReference type="ARBA" id="ARBA00023221"/>
    </source>
</evidence>
<name>A0A0A1TER6_9HYPO</name>
<evidence type="ECO:0000256" key="13">
    <source>
        <dbReference type="PROSITE-ProRule" id="PRU01087"/>
    </source>
</evidence>
<feature type="transmembrane region" description="Helical" evidence="15">
    <location>
        <begin position="41"/>
        <end position="66"/>
    </location>
</feature>
<organism evidence="17 18">
    <name type="scientific">[Torrubiella] hemipterigena</name>
    <dbReference type="NCBI Taxonomy" id="1531966"/>
    <lineage>
        <taxon>Eukaryota</taxon>
        <taxon>Fungi</taxon>
        <taxon>Dikarya</taxon>
        <taxon>Ascomycota</taxon>
        <taxon>Pezizomycotina</taxon>
        <taxon>Sordariomycetes</taxon>
        <taxon>Hypocreomycetidae</taxon>
        <taxon>Hypocreales</taxon>
        <taxon>Clavicipitaceae</taxon>
        <taxon>Clavicipitaceae incertae sedis</taxon>
        <taxon>'Torrubiella' clade</taxon>
    </lineage>
</organism>
<dbReference type="Proteomes" id="UP000039046">
    <property type="component" value="Unassembled WGS sequence"/>
</dbReference>
<dbReference type="OrthoDB" id="58557at2759"/>
<evidence type="ECO:0000256" key="8">
    <source>
        <dbReference type="ARBA" id="ARBA00023098"/>
    </source>
</evidence>
<keyword evidence="3" id="KW-0444">Lipid biosynthesis</keyword>
<dbReference type="InterPro" id="IPR033118">
    <property type="entry name" value="EXPERA"/>
</dbReference>
<keyword evidence="4 13" id="KW-0812">Transmembrane</keyword>
<keyword evidence="18" id="KW-1185">Reference proteome</keyword>
<feature type="transmembrane region" description="Helical" evidence="15">
    <location>
        <begin position="78"/>
        <end position="98"/>
    </location>
</feature>
<dbReference type="AlphaFoldDB" id="A0A0A1TER6"/>
<keyword evidence="9 13" id="KW-0472">Membrane</keyword>
<dbReference type="STRING" id="1531966.A0A0A1TER6"/>
<dbReference type="GO" id="GO:0000247">
    <property type="term" value="F:C-8 sterol isomerase activity"/>
    <property type="evidence" value="ECO:0007669"/>
    <property type="project" value="TreeGrafter"/>
</dbReference>